<reference evidence="2" key="1">
    <citation type="journal article" date="2019" name="Int. J. Syst. Evol. Microbiol.">
        <title>The Global Catalogue of Microorganisms (GCM) 10K type strain sequencing project: providing services to taxonomists for standard genome sequencing and annotation.</title>
        <authorList>
            <consortium name="The Broad Institute Genomics Platform"/>
            <consortium name="The Broad Institute Genome Sequencing Center for Infectious Disease"/>
            <person name="Wu L."/>
            <person name="Ma J."/>
        </authorList>
    </citation>
    <scope>NUCLEOTIDE SEQUENCE [LARGE SCALE GENOMIC DNA]</scope>
    <source>
        <strain evidence="2">CCUG 47105</strain>
    </source>
</reference>
<accession>A0ABW1XA95</accession>
<dbReference type="EMBL" id="JBHSTM010000004">
    <property type="protein sequence ID" value="MFC6424664.1"/>
    <property type="molecule type" value="Genomic_DNA"/>
</dbReference>
<keyword evidence="2" id="KW-1185">Reference proteome</keyword>
<dbReference type="RefSeq" id="WP_204809346.1">
    <property type="nucleotide sequence ID" value="NZ_BAAAIY010000003.1"/>
</dbReference>
<evidence type="ECO:0000313" key="1">
    <source>
        <dbReference type="EMBL" id="MFC6424664.1"/>
    </source>
</evidence>
<comment type="caution">
    <text evidence="1">The sequence shown here is derived from an EMBL/GenBank/DDBJ whole genome shotgun (WGS) entry which is preliminary data.</text>
</comment>
<name>A0ABW1XA95_9CELL</name>
<sequence>MTRITFDTSELGALAADLTMAGSGIEAKVRPVVHRGASNIKATMRAAFGVSRSFKGVTPAVDYSMGGGMVFGVGIIEAEIGPRKGSPGSLANVAIYGTSRGGGTVADPQLALDAEEPGFVAALGDILEETL</sequence>
<dbReference type="Proteomes" id="UP001596305">
    <property type="component" value="Unassembled WGS sequence"/>
</dbReference>
<organism evidence="1 2">
    <name type="scientific">Oerskovia paurometabola</name>
    <dbReference type="NCBI Taxonomy" id="162170"/>
    <lineage>
        <taxon>Bacteria</taxon>
        <taxon>Bacillati</taxon>
        <taxon>Actinomycetota</taxon>
        <taxon>Actinomycetes</taxon>
        <taxon>Micrococcales</taxon>
        <taxon>Cellulomonadaceae</taxon>
        <taxon>Oerskovia</taxon>
    </lineage>
</organism>
<evidence type="ECO:0000313" key="2">
    <source>
        <dbReference type="Proteomes" id="UP001596305"/>
    </source>
</evidence>
<evidence type="ECO:0008006" key="3">
    <source>
        <dbReference type="Google" id="ProtNLM"/>
    </source>
</evidence>
<protein>
    <recommendedName>
        <fullName evidence="3">HK97 gp10 family phage protein</fullName>
    </recommendedName>
</protein>
<gene>
    <name evidence="1" type="ORF">ACFP71_07500</name>
</gene>
<proteinExistence type="predicted"/>